<feature type="compositionally biased region" description="Basic and acidic residues" evidence="1">
    <location>
        <begin position="628"/>
        <end position="661"/>
    </location>
</feature>
<feature type="compositionally biased region" description="Low complexity" evidence="1">
    <location>
        <begin position="176"/>
        <end position="189"/>
    </location>
</feature>
<feature type="compositionally biased region" description="Basic and acidic residues" evidence="1">
    <location>
        <begin position="385"/>
        <end position="401"/>
    </location>
</feature>
<protein>
    <recommendedName>
        <fullName evidence="4">Tetratrico peptide repeat-containing protein</fullName>
    </recommendedName>
</protein>
<feature type="compositionally biased region" description="Polar residues" evidence="1">
    <location>
        <begin position="58"/>
        <end position="72"/>
    </location>
</feature>
<feature type="compositionally biased region" description="Low complexity" evidence="1">
    <location>
        <begin position="19"/>
        <end position="39"/>
    </location>
</feature>
<proteinExistence type="predicted"/>
<keyword evidence="3" id="KW-1185">Reference proteome</keyword>
<feature type="compositionally biased region" description="Low complexity" evidence="1">
    <location>
        <begin position="261"/>
        <end position="283"/>
    </location>
</feature>
<feature type="compositionally biased region" description="Low complexity" evidence="1">
    <location>
        <begin position="215"/>
        <end position="235"/>
    </location>
</feature>
<dbReference type="RefSeq" id="WP_243859895.1">
    <property type="nucleotide sequence ID" value="NZ_FOWW01000015.1"/>
</dbReference>
<feature type="compositionally biased region" description="Acidic residues" evidence="1">
    <location>
        <begin position="420"/>
        <end position="430"/>
    </location>
</feature>
<name>A0A1I6AXK1_9PSEU</name>
<feature type="region of interest" description="Disordered" evidence="1">
    <location>
        <begin position="1"/>
        <end position="430"/>
    </location>
</feature>
<dbReference type="STRING" id="587909.SAMN05421810_11575"/>
<dbReference type="SUPFAM" id="SSF48452">
    <property type="entry name" value="TPR-like"/>
    <property type="match status" value="1"/>
</dbReference>
<feature type="compositionally biased region" description="Low complexity" evidence="1">
    <location>
        <begin position="301"/>
        <end position="312"/>
    </location>
</feature>
<sequence>MTERDWSARAARDSDSVDEAGATAAPATPAGEATEQPTTDRAGVTDHGRLPHVARPADTQTASVEETPTRPLTTEGGPADELGPATPDHPAPIGPGRRPEQPEAEAPTDRDEAGAPADRPTGTAPAGEPGDVPERDEPRTVPTAAPDTAPTRDATPTEAARRDEDTAPTDADTRTEAPSPAAETATPGEDVARSEATASAADNTRAERSLSGGEPAEVAAASGDAARSGAPSPAGDTRAGDTTPPGEVAPAAETAAPGDDVAPSEAPASAAGAVRAGGSPSRGEPAGSDGPSGDVARREAAAPAGEPVRAEGTVPPDEVVPAEAAEPGDPARPEGAAPHGDAARAAETTADRTAWAGDDAAEEVTRPGDEDGPTVADGARGSAPVERRDGRPERRPRDRAGRRGQPTGDTADGAPPTEPELPEGIEYTDLDEEVRRELRGLPKDLAERVGRHLVAAGQLIDEDPETALEHARYAKRRASRIPSVREAVGLTAYHAGQWAEALSELRAVRRMTHTDAHLAVIADAERALGRPERALDIARDADLARLPKDVQVELRIVAAGARRDLGQLDAAVVALQGPDLEPARRREPWAVRLFYAYADNLAAAGRIEEAVRWFLHAAEADEYEETDASERTGELSDDHGSDHETGRKNGHEERDHGDDQR</sequence>
<evidence type="ECO:0000256" key="1">
    <source>
        <dbReference type="SAM" id="MobiDB-lite"/>
    </source>
</evidence>
<evidence type="ECO:0000313" key="3">
    <source>
        <dbReference type="Proteomes" id="UP000198727"/>
    </source>
</evidence>
<evidence type="ECO:0008006" key="4">
    <source>
        <dbReference type="Google" id="ProtNLM"/>
    </source>
</evidence>
<dbReference type="Proteomes" id="UP000198727">
    <property type="component" value="Unassembled WGS sequence"/>
</dbReference>
<dbReference type="EMBL" id="FOWW01000015">
    <property type="protein sequence ID" value="SFQ73448.1"/>
    <property type="molecule type" value="Genomic_DNA"/>
</dbReference>
<feature type="compositionally biased region" description="Basic and acidic residues" evidence="1">
    <location>
        <begin position="1"/>
        <end position="15"/>
    </location>
</feature>
<dbReference type="Gene3D" id="1.25.40.10">
    <property type="entry name" value="Tetratricopeptide repeat domain"/>
    <property type="match status" value="1"/>
</dbReference>
<feature type="region of interest" description="Disordered" evidence="1">
    <location>
        <begin position="622"/>
        <end position="661"/>
    </location>
</feature>
<evidence type="ECO:0000313" key="2">
    <source>
        <dbReference type="EMBL" id="SFQ73448.1"/>
    </source>
</evidence>
<gene>
    <name evidence="2" type="ORF">SAMN05421810_11575</name>
</gene>
<organism evidence="2 3">
    <name type="scientific">Amycolatopsis arida</name>
    <dbReference type="NCBI Taxonomy" id="587909"/>
    <lineage>
        <taxon>Bacteria</taxon>
        <taxon>Bacillati</taxon>
        <taxon>Actinomycetota</taxon>
        <taxon>Actinomycetes</taxon>
        <taxon>Pseudonocardiales</taxon>
        <taxon>Pseudonocardiaceae</taxon>
        <taxon>Amycolatopsis</taxon>
    </lineage>
</organism>
<accession>A0A1I6AXK1</accession>
<dbReference type="InterPro" id="IPR011990">
    <property type="entry name" value="TPR-like_helical_dom_sf"/>
</dbReference>
<reference evidence="3" key="1">
    <citation type="submission" date="2016-10" db="EMBL/GenBank/DDBJ databases">
        <authorList>
            <person name="Varghese N."/>
            <person name="Submissions S."/>
        </authorList>
    </citation>
    <scope>NUCLEOTIDE SEQUENCE [LARGE SCALE GENOMIC DNA]</scope>
    <source>
        <strain evidence="3">CGMCC 4.5579</strain>
    </source>
</reference>
<feature type="compositionally biased region" description="Basic and acidic residues" evidence="1">
    <location>
        <begin position="97"/>
        <end position="113"/>
    </location>
</feature>
<feature type="compositionally biased region" description="Low complexity" evidence="1">
    <location>
        <begin position="140"/>
        <end position="158"/>
    </location>
</feature>
<dbReference type="AlphaFoldDB" id="A0A1I6AXK1"/>
<feature type="compositionally biased region" description="Low complexity" evidence="1">
    <location>
        <begin position="336"/>
        <end position="356"/>
    </location>
</feature>
<feature type="compositionally biased region" description="Basic and acidic residues" evidence="1">
    <location>
        <begin position="159"/>
        <end position="175"/>
    </location>
</feature>